<dbReference type="EMBL" id="MN740612">
    <property type="protein sequence ID" value="QHU35823.1"/>
    <property type="molecule type" value="Genomic_DNA"/>
</dbReference>
<name>A0A6C0LZX9_9ZZZZ</name>
<proteinExistence type="predicted"/>
<organism evidence="1">
    <name type="scientific">viral metagenome</name>
    <dbReference type="NCBI Taxonomy" id="1070528"/>
    <lineage>
        <taxon>unclassified sequences</taxon>
        <taxon>metagenomes</taxon>
        <taxon>organismal metagenomes</taxon>
    </lineage>
</organism>
<evidence type="ECO:0000313" key="1">
    <source>
        <dbReference type="EMBL" id="QHU35823.1"/>
    </source>
</evidence>
<reference evidence="1" key="1">
    <citation type="journal article" date="2020" name="Nature">
        <title>Giant virus diversity and host interactions through global metagenomics.</title>
        <authorList>
            <person name="Schulz F."/>
            <person name="Roux S."/>
            <person name="Paez-Espino D."/>
            <person name="Jungbluth S."/>
            <person name="Walsh D.A."/>
            <person name="Denef V.J."/>
            <person name="McMahon K.D."/>
            <person name="Konstantinidis K.T."/>
            <person name="Eloe-Fadrosh E.A."/>
            <person name="Kyrpides N.C."/>
            <person name="Woyke T."/>
        </authorList>
    </citation>
    <scope>NUCLEOTIDE SEQUENCE</scope>
    <source>
        <strain evidence="1">GVMAG-S-1035085-51</strain>
    </source>
</reference>
<protein>
    <submittedName>
        <fullName evidence="1">Uncharacterized protein</fullName>
    </submittedName>
</protein>
<accession>A0A6C0LZX9</accession>
<sequence length="120" mass="14195">METEELLQGNNDWNDCVDSEEDYEVTYESICLAVKEDKKRSDIKNMLSDYKLQQYTNMNTLDTITDDLWYNVMVPYIENNGGILDKHQNEIRHAFSVWLYENTNWGQKIAYIAKLEKALN</sequence>
<dbReference type="AlphaFoldDB" id="A0A6C0LZX9"/>